<evidence type="ECO:0000313" key="3">
    <source>
        <dbReference type="Proteomes" id="UP000305067"/>
    </source>
</evidence>
<keyword evidence="1" id="KW-0472">Membrane</keyword>
<organism evidence="2 3">
    <name type="scientific">Pterulicium gracile</name>
    <dbReference type="NCBI Taxonomy" id="1884261"/>
    <lineage>
        <taxon>Eukaryota</taxon>
        <taxon>Fungi</taxon>
        <taxon>Dikarya</taxon>
        <taxon>Basidiomycota</taxon>
        <taxon>Agaricomycotina</taxon>
        <taxon>Agaricomycetes</taxon>
        <taxon>Agaricomycetidae</taxon>
        <taxon>Agaricales</taxon>
        <taxon>Pleurotineae</taxon>
        <taxon>Pterulaceae</taxon>
        <taxon>Pterulicium</taxon>
    </lineage>
</organism>
<protein>
    <submittedName>
        <fullName evidence="2">Uncharacterized protein</fullName>
    </submittedName>
</protein>
<keyword evidence="3" id="KW-1185">Reference proteome</keyword>
<name>A0A5C3QBR3_9AGAR</name>
<dbReference type="AlphaFoldDB" id="A0A5C3QBR3"/>
<proteinExistence type="predicted"/>
<gene>
    <name evidence="2" type="ORF">BDV98DRAFT_571816</name>
</gene>
<accession>A0A5C3QBR3</accession>
<dbReference type="Proteomes" id="UP000305067">
    <property type="component" value="Unassembled WGS sequence"/>
</dbReference>
<evidence type="ECO:0000256" key="1">
    <source>
        <dbReference type="SAM" id="Phobius"/>
    </source>
</evidence>
<reference evidence="2 3" key="1">
    <citation type="journal article" date="2019" name="Nat. Ecol. Evol.">
        <title>Megaphylogeny resolves global patterns of mushroom evolution.</title>
        <authorList>
            <person name="Varga T."/>
            <person name="Krizsan K."/>
            <person name="Foldi C."/>
            <person name="Dima B."/>
            <person name="Sanchez-Garcia M."/>
            <person name="Sanchez-Ramirez S."/>
            <person name="Szollosi G.J."/>
            <person name="Szarkandi J.G."/>
            <person name="Papp V."/>
            <person name="Albert L."/>
            <person name="Andreopoulos W."/>
            <person name="Angelini C."/>
            <person name="Antonin V."/>
            <person name="Barry K.W."/>
            <person name="Bougher N.L."/>
            <person name="Buchanan P."/>
            <person name="Buyck B."/>
            <person name="Bense V."/>
            <person name="Catcheside P."/>
            <person name="Chovatia M."/>
            <person name="Cooper J."/>
            <person name="Damon W."/>
            <person name="Desjardin D."/>
            <person name="Finy P."/>
            <person name="Geml J."/>
            <person name="Haridas S."/>
            <person name="Hughes K."/>
            <person name="Justo A."/>
            <person name="Karasinski D."/>
            <person name="Kautmanova I."/>
            <person name="Kiss B."/>
            <person name="Kocsube S."/>
            <person name="Kotiranta H."/>
            <person name="LaButti K.M."/>
            <person name="Lechner B.E."/>
            <person name="Liimatainen K."/>
            <person name="Lipzen A."/>
            <person name="Lukacs Z."/>
            <person name="Mihaltcheva S."/>
            <person name="Morgado L.N."/>
            <person name="Niskanen T."/>
            <person name="Noordeloos M.E."/>
            <person name="Ohm R.A."/>
            <person name="Ortiz-Santana B."/>
            <person name="Ovrebo C."/>
            <person name="Racz N."/>
            <person name="Riley R."/>
            <person name="Savchenko A."/>
            <person name="Shiryaev A."/>
            <person name="Soop K."/>
            <person name="Spirin V."/>
            <person name="Szebenyi C."/>
            <person name="Tomsovsky M."/>
            <person name="Tulloss R.E."/>
            <person name="Uehling J."/>
            <person name="Grigoriev I.V."/>
            <person name="Vagvolgyi C."/>
            <person name="Papp T."/>
            <person name="Martin F.M."/>
            <person name="Miettinen O."/>
            <person name="Hibbett D.S."/>
            <person name="Nagy L.G."/>
        </authorList>
    </citation>
    <scope>NUCLEOTIDE SEQUENCE [LARGE SCALE GENOMIC DNA]</scope>
    <source>
        <strain evidence="2 3">CBS 309.79</strain>
    </source>
</reference>
<feature type="transmembrane region" description="Helical" evidence="1">
    <location>
        <begin position="6"/>
        <end position="27"/>
    </location>
</feature>
<keyword evidence="1" id="KW-0812">Transmembrane</keyword>
<keyword evidence="1" id="KW-1133">Transmembrane helix</keyword>
<evidence type="ECO:0000313" key="2">
    <source>
        <dbReference type="EMBL" id="TFK99181.1"/>
    </source>
</evidence>
<dbReference type="EMBL" id="ML178835">
    <property type="protein sequence ID" value="TFK99181.1"/>
    <property type="molecule type" value="Genomic_DNA"/>
</dbReference>
<sequence length="58" mass="6976">MREGVSIITMVILARRLLLAFIGWRVLSGSWSRRRGWRSYRRTGWSRISRHPLSIHRK</sequence>